<dbReference type="InterPro" id="IPR010982">
    <property type="entry name" value="Lambda_DNA-bd_dom_sf"/>
</dbReference>
<dbReference type="Gene3D" id="1.10.260.40">
    <property type="entry name" value="lambda repressor-like DNA-binding domains"/>
    <property type="match status" value="1"/>
</dbReference>
<evidence type="ECO:0000313" key="3">
    <source>
        <dbReference type="EMBL" id="SKB38270.1"/>
    </source>
</evidence>
<dbReference type="Proteomes" id="UP000190541">
    <property type="component" value="Unassembled WGS sequence"/>
</dbReference>
<dbReference type="CDD" id="cd00093">
    <property type="entry name" value="HTH_XRE"/>
    <property type="match status" value="1"/>
</dbReference>
<evidence type="ECO:0000256" key="1">
    <source>
        <dbReference type="SAM" id="Phobius"/>
    </source>
</evidence>
<feature type="transmembrane region" description="Helical" evidence="1">
    <location>
        <begin position="168"/>
        <end position="186"/>
    </location>
</feature>
<dbReference type="SUPFAM" id="SSF47413">
    <property type="entry name" value="lambda repressor-like DNA-binding domains"/>
    <property type="match status" value="1"/>
</dbReference>
<keyword evidence="1" id="KW-0812">Transmembrane</keyword>
<feature type="transmembrane region" description="Helical" evidence="1">
    <location>
        <begin position="135"/>
        <end position="156"/>
    </location>
</feature>
<dbReference type="STRING" id="623280.SAMN05660226_01052"/>
<dbReference type="GO" id="GO:0003677">
    <property type="term" value="F:DNA binding"/>
    <property type="evidence" value="ECO:0007669"/>
    <property type="project" value="InterPro"/>
</dbReference>
<proteinExistence type="predicted"/>
<dbReference type="PROSITE" id="PS50943">
    <property type="entry name" value="HTH_CROC1"/>
    <property type="match status" value="1"/>
</dbReference>
<reference evidence="3 4" key="1">
    <citation type="submission" date="2017-02" db="EMBL/GenBank/DDBJ databases">
        <authorList>
            <person name="Peterson S.W."/>
        </authorList>
    </citation>
    <scope>NUCLEOTIDE SEQUENCE [LARGE SCALE GENOMIC DNA]</scope>
    <source>
        <strain evidence="3 4">DSM 22899</strain>
    </source>
</reference>
<feature type="domain" description="HTH cro/C1-type" evidence="2">
    <location>
        <begin position="1"/>
        <end position="55"/>
    </location>
</feature>
<dbReference type="InterPro" id="IPR001387">
    <property type="entry name" value="Cro/C1-type_HTH"/>
</dbReference>
<name>A0A1T5AU10_9SPHI</name>
<keyword evidence="1" id="KW-0472">Membrane</keyword>
<dbReference type="AlphaFoldDB" id="A0A1T5AU10"/>
<keyword evidence="4" id="KW-1185">Reference proteome</keyword>
<keyword evidence="1" id="KW-1133">Transmembrane helix</keyword>
<gene>
    <name evidence="3" type="ORF">SAMN05660226_01052</name>
</gene>
<sequence length="203" mass="22961">MKQHRLQLHLSQQELAALSGISLRTIQRIERGNSTGSPYVIRTLCKSLDIDLEDLVSDPDHHMEETATAIPVGSMNPVKDTYDRRLKYINFSALSVLCFPFLNLVLPAVCYFVFKKSLSGVHNTEAAMKILSLQILWSVFVVILMIAISVVDHYLFGIDEVMEIPLFIWGYLALVILLVLITLKTAGDINYKKRLLTFIPNIL</sequence>
<protein>
    <submittedName>
        <fullName evidence="3">Helix-turn-helix</fullName>
    </submittedName>
</protein>
<accession>A0A1T5AU10</accession>
<feature type="transmembrane region" description="Helical" evidence="1">
    <location>
        <begin position="88"/>
        <end position="114"/>
    </location>
</feature>
<dbReference type="SMART" id="SM00530">
    <property type="entry name" value="HTH_XRE"/>
    <property type="match status" value="1"/>
</dbReference>
<evidence type="ECO:0000313" key="4">
    <source>
        <dbReference type="Proteomes" id="UP000190541"/>
    </source>
</evidence>
<organism evidence="3 4">
    <name type="scientific">Parapedobacter luteus</name>
    <dbReference type="NCBI Taxonomy" id="623280"/>
    <lineage>
        <taxon>Bacteria</taxon>
        <taxon>Pseudomonadati</taxon>
        <taxon>Bacteroidota</taxon>
        <taxon>Sphingobacteriia</taxon>
        <taxon>Sphingobacteriales</taxon>
        <taxon>Sphingobacteriaceae</taxon>
        <taxon>Parapedobacter</taxon>
    </lineage>
</organism>
<dbReference type="EMBL" id="FUYS01000002">
    <property type="protein sequence ID" value="SKB38270.1"/>
    <property type="molecule type" value="Genomic_DNA"/>
</dbReference>
<evidence type="ECO:0000259" key="2">
    <source>
        <dbReference type="PROSITE" id="PS50943"/>
    </source>
</evidence>
<dbReference type="Pfam" id="PF01381">
    <property type="entry name" value="HTH_3"/>
    <property type="match status" value="1"/>
</dbReference>